<comment type="function">
    <text evidence="5">Cell division factor that enhances FtsZ-ring assembly. Directly interacts with FtsZ and promotes bundling of FtsZ protofilaments, with a reduction in FtsZ GTPase activity.</text>
</comment>
<keyword evidence="1 5" id="KW-0963">Cytoplasm</keyword>
<evidence type="ECO:0000256" key="1">
    <source>
        <dbReference type="ARBA" id="ARBA00022490"/>
    </source>
</evidence>
<dbReference type="HAMAP" id="MF_01092">
    <property type="entry name" value="ZapD"/>
    <property type="match status" value="1"/>
</dbReference>
<evidence type="ECO:0000256" key="3">
    <source>
        <dbReference type="ARBA" id="ARBA00023210"/>
    </source>
</evidence>
<dbReference type="InterPro" id="IPR036268">
    <property type="entry name" value="ZapD_sf"/>
</dbReference>
<protein>
    <recommendedName>
        <fullName evidence="5">Cell division protein ZapD</fullName>
    </recommendedName>
    <alternativeName>
        <fullName evidence="5">Z ring-associated protein D</fullName>
    </alternativeName>
</protein>
<keyword evidence="4 5" id="KW-0131">Cell cycle</keyword>
<dbReference type="GO" id="GO:0043093">
    <property type="term" value="P:FtsZ-dependent cytokinesis"/>
    <property type="evidence" value="ECO:0007669"/>
    <property type="project" value="UniProtKB-UniRule"/>
</dbReference>
<dbReference type="PANTHER" id="PTHR39455:SF1">
    <property type="entry name" value="CELL DIVISION PROTEIN ZAPD"/>
    <property type="match status" value="1"/>
</dbReference>
<comment type="subunit">
    <text evidence="5">Interacts with FtsZ.</text>
</comment>
<proteinExistence type="inferred from homology"/>
<dbReference type="AlphaFoldDB" id="A0A657Q6X1"/>
<dbReference type="GO" id="GO:0005737">
    <property type="term" value="C:cytoplasm"/>
    <property type="evidence" value="ECO:0007669"/>
    <property type="project" value="UniProtKB-SubCell"/>
</dbReference>
<reference evidence="6 7" key="1">
    <citation type="submission" date="2018-01" db="EMBL/GenBank/DDBJ databases">
        <title>Novel co-symbiosis in the lucinid bivalve Phacoides pectinatus.</title>
        <authorList>
            <person name="Lim S.J."/>
            <person name="Davis B.G."/>
            <person name="Gill D.E."/>
            <person name="Engel A.S."/>
            <person name="Anderson L.C."/>
            <person name="Campbell B.J."/>
        </authorList>
    </citation>
    <scope>NUCLEOTIDE SEQUENCE [LARGE SCALE GENOMIC DNA]</scope>
    <source>
        <strain evidence="6">N3_P5</strain>
    </source>
</reference>
<comment type="similarity">
    <text evidence="5">Belongs to the ZapD family.</text>
</comment>
<dbReference type="InterPro" id="IPR027462">
    <property type="entry name" value="ZapD_C"/>
</dbReference>
<dbReference type="Pfam" id="PF07072">
    <property type="entry name" value="ZapD"/>
    <property type="match status" value="1"/>
</dbReference>
<evidence type="ECO:0000256" key="4">
    <source>
        <dbReference type="ARBA" id="ARBA00023306"/>
    </source>
</evidence>
<dbReference type="InterPro" id="IPR009777">
    <property type="entry name" value="ZapD"/>
</dbReference>
<evidence type="ECO:0000256" key="5">
    <source>
        <dbReference type="HAMAP-Rule" id="MF_01092"/>
    </source>
</evidence>
<evidence type="ECO:0000313" key="6">
    <source>
        <dbReference type="EMBL" id="PUD99177.1"/>
    </source>
</evidence>
<dbReference type="SUPFAM" id="SSF160950">
    <property type="entry name" value="YacF-like"/>
    <property type="match status" value="1"/>
</dbReference>
<organism evidence="6 7">
    <name type="scientific">Candidatus Sedimenticola endophacoides</name>
    <dbReference type="NCBI Taxonomy" id="2548426"/>
    <lineage>
        <taxon>Bacteria</taxon>
        <taxon>Pseudomonadati</taxon>
        <taxon>Pseudomonadota</taxon>
        <taxon>Gammaproteobacteria</taxon>
        <taxon>Chromatiales</taxon>
        <taxon>Sedimenticolaceae</taxon>
        <taxon>Sedimenticola</taxon>
    </lineage>
</organism>
<dbReference type="Proteomes" id="UP000250928">
    <property type="component" value="Unassembled WGS sequence"/>
</dbReference>
<sequence>MQKPASDKIIYEHPLNERTRTFLRLEHLFKQLGHHLPNEDEWGSRATIDALLDIVNIFGRADIKAELLKELERHRQKLASMKQLKGVDTRRLDQILAQLEESSLQLHQIAGQVCQELKENEFLKSIMQRNTIPGGSCAFDLPLYHYWLQQPPATREAELRQWMSTLSDIETAVNLLLSLIRGSTHPTREQAQAGFYQQALDSQNPVQLIRVGLPRGTPLFAEISGGKHRFSIRFMEPTENERPTQTDQDISFFLNCCTL</sequence>
<evidence type="ECO:0000313" key="7">
    <source>
        <dbReference type="Proteomes" id="UP000250928"/>
    </source>
</evidence>
<dbReference type="GO" id="GO:0000917">
    <property type="term" value="P:division septum assembly"/>
    <property type="evidence" value="ECO:0007669"/>
    <property type="project" value="UniProtKB-KW"/>
</dbReference>
<dbReference type="Gene3D" id="2.60.440.10">
    <property type="entry name" value="YacF-like domains"/>
    <property type="match status" value="1"/>
</dbReference>
<dbReference type="PANTHER" id="PTHR39455">
    <property type="entry name" value="CELL DIVISION PROTEIN ZAPD"/>
    <property type="match status" value="1"/>
</dbReference>
<dbReference type="Gene3D" id="1.10.3900.10">
    <property type="entry name" value="YacF-like"/>
    <property type="match status" value="1"/>
</dbReference>
<accession>A0A657Q6X1</accession>
<dbReference type="GO" id="GO:0032153">
    <property type="term" value="C:cell division site"/>
    <property type="evidence" value="ECO:0007669"/>
    <property type="project" value="TreeGrafter"/>
</dbReference>
<gene>
    <name evidence="5" type="primary">zapD</name>
    <name evidence="6" type="ORF">C3L24_11375</name>
</gene>
<keyword evidence="3 5" id="KW-0717">Septation</keyword>
<evidence type="ECO:0000256" key="2">
    <source>
        <dbReference type="ARBA" id="ARBA00022618"/>
    </source>
</evidence>
<dbReference type="NCBIfam" id="NF003656">
    <property type="entry name" value="PRK05287.1-4"/>
    <property type="match status" value="1"/>
</dbReference>
<dbReference type="EMBL" id="PQCO01000267">
    <property type="protein sequence ID" value="PUD99177.1"/>
    <property type="molecule type" value="Genomic_DNA"/>
</dbReference>
<keyword evidence="2 5" id="KW-0132">Cell division</keyword>
<name>A0A657Q6X1_9GAMM</name>
<comment type="subcellular location">
    <subcellularLocation>
        <location evidence="5">Cytoplasm</location>
    </subcellularLocation>
    <text evidence="5">Localizes to mid-cell in an FtsZ-dependent manner.</text>
</comment>
<comment type="caution">
    <text evidence="6">The sequence shown here is derived from an EMBL/GenBank/DDBJ whole genome shotgun (WGS) entry which is preliminary data.</text>
</comment>